<reference evidence="1 2" key="1">
    <citation type="submission" date="2018-06" db="EMBL/GenBank/DDBJ databases">
        <title>Genomic Encyclopedia of Type Strains, Phase IV (KMG-IV): sequencing the most valuable type-strain genomes for metagenomic binning, comparative biology and taxonomic classification.</title>
        <authorList>
            <person name="Goeker M."/>
        </authorList>
    </citation>
    <scope>NUCLEOTIDE SEQUENCE [LARGE SCALE GENOMIC DNA]</scope>
    <source>
        <strain evidence="1 2">DSM 44599</strain>
    </source>
</reference>
<accession>A0A366DAG8</accession>
<dbReference type="Gene3D" id="3.60.20.10">
    <property type="entry name" value="Glutamine Phosphoribosylpyrophosphate, subunit 1, domain 1"/>
    <property type="match status" value="1"/>
</dbReference>
<gene>
    <name evidence="1" type="ORF">DFR74_112217</name>
</gene>
<proteinExistence type="predicted"/>
<dbReference type="SUPFAM" id="SSF56235">
    <property type="entry name" value="N-terminal nucleophile aminohydrolases (Ntn hydrolases)"/>
    <property type="match status" value="1"/>
</dbReference>
<dbReference type="AlphaFoldDB" id="A0A366DAG8"/>
<dbReference type="InterPro" id="IPR029055">
    <property type="entry name" value="Ntn_hydrolases_N"/>
</dbReference>
<dbReference type="STRING" id="1210090.GCA_001613185_01357"/>
<dbReference type="Proteomes" id="UP000252586">
    <property type="component" value="Unassembled WGS sequence"/>
</dbReference>
<sequence length="219" mass="22982">MTIIAAYATDDHVVMGCDTASTHDGTFVFRASTAKILTLTTGTGEPVLFGASGHGAILPLLRRNLVLPERPSNRYVDDWANATAAAITKILATANPPVTHNDDGAGLDGNILMAWRNRIWLVHAHEALPTHGGIAAIGSGRDLALGAMHAYRVTIAIGDTTQNLIDALGIGRLDPTQPALPTPAETIVSTAVIIAAHLDSGCRLDERGPHIATTRHTNA</sequence>
<keyword evidence="2" id="KW-1185">Reference proteome</keyword>
<dbReference type="EMBL" id="QNRE01000012">
    <property type="protein sequence ID" value="RBO87040.1"/>
    <property type="molecule type" value="Genomic_DNA"/>
</dbReference>
<organism evidence="1 2">
    <name type="scientific">Nocardia puris</name>
    <dbReference type="NCBI Taxonomy" id="208602"/>
    <lineage>
        <taxon>Bacteria</taxon>
        <taxon>Bacillati</taxon>
        <taxon>Actinomycetota</taxon>
        <taxon>Actinomycetes</taxon>
        <taxon>Mycobacteriales</taxon>
        <taxon>Nocardiaceae</taxon>
        <taxon>Nocardia</taxon>
    </lineage>
</organism>
<protein>
    <submittedName>
        <fullName evidence="1">Uncharacterized protein</fullName>
    </submittedName>
</protein>
<dbReference type="OrthoDB" id="4578869at2"/>
<evidence type="ECO:0000313" key="1">
    <source>
        <dbReference type="EMBL" id="RBO87040.1"/>
    </source>
</evidence>
<dbReference type="RefSeq" id="WP_067505005.1">
    <property type="nucleotide sequence ID" value="NZ_QNRE01000012.1"/>
</dbReference>
<comment type="caution">
    <text evidence="1">The sequence shown here is derived from an EMBL/GenBank/DDBJ whole genome shotgun (WGS) entry which is preliminary data.</text>
</comment>
<name>A0A366DAG8_9NOCA</name>
<evidence type="ECO:0000313" key="2">
    <source>
        <dbReference type="Proteomes" id="UP000252586"/>
    </source>
</evidence>